<feature type="domain" description="Phosphomevalonate dehydratase large subunit-like" evidence="4">
    <location>
        <begin position="163"/>
        <end position="565"/>
    </location>
</feature>
<keyword evidence="1" id="KW-0408">Iron</keyword>
<dbReference type="RefSeq" id="WP_379509384.1">
    <property type="nucleotide sequence ID" value="NZ_JBHRTQ010000007.1"/>
</dbReference>
<dbReference type="InterPro" id="IPR002840">
    <property type="entry name" value="PMDh-S-like_dom"/>
</dbReference>
<reference evidence="6" key="1">
    <citation type="journal article" date="2019" name="Int. J. Syst. Evol. Microbiol.">
        <title>The Global Catalogue of Microorganisms (GCM) 10K type strain sequencing project: providing services to taxonomists for standard genome sequencing and annotation.</title>
        <authorList>
            <consortium name="The Broad Institute Genomics Platform"/>
            <consortium name="The Broad Institute Genome Sequencing Center for Infectious Disease"/>
            <person name="Wu L."/>
            <person name="Ma J."/>
        </authorList>
    </citation>
    <scope>NUCLEOTIDE SEQUENCE [LARGE SCALE GENOMIC DNA]</scope>
    <source>
        <strain evidence="6">KCTC 42984</strain>
    </source>
</reference>
<proteinExistence type="predicted"/>
<organism evidence="5 6">
    <name type="scientific">Novosphingobium bradum</name>
    <dbReference type="NCBI Taxonomy" id="1737444"/>
    <lineage>
        <taxon>Bacteria</taxon>
        <taxon>Pseudomonadati</taxon>
        <taxon>Pseudomonadota</taxon>
        <taxon>Alphaproteobacteria</taxon>
        <taxon>Sphingomonadales</taxon>
        <taxon>Sphingomonadaceae</taxon>
        <taxon>Novosphingobium</taxon>
    </lineage>
</organism>
<dbReference type="PIRSF" id="PIRSF036630">
    <property type="entry name" value="UCP036630"/>
    <property type="match status" value="1"/>
</dbReference>
<evidence type="ECO:0000313" key="5">
    <source>
        <dbReference type="EMBL" id="MFC3174006.1"/>
    </source>
</evidence>
<dbReference type="PANTHER" id="PTHR36577:SF3">
    <property type="entry name" value="DUF521 DOMAIN PROTEIN (AFU_ORTHOLOGUE AFUA_6G00490)"/>
    <property type="match status" value="1"/>
</dbReference>
<evidence type="ECO:0000256" key="2">
    <source>
        <dbReference type="ARBA" id="ARBA00023239"/>
    </source>
</evidence>
<dbReference type="PANTHER" id="PTHR36577">
    <property type="entry name" value="DUF521 DOMAIN PROTEIN (AFU_ORTHOLOGUE AFUA_6G00490)"/>
    <property type="match status" value="1"/>
</dbReference>
<accession>A0ABV7IT53</accession>
<evidence type="ECO:0000259" key="3">
    <source>
        <dbReference type="Pfam" id="PF01989"/>
    </source>
</evidence>
<dbReference type="CDD" id="cd01356">
    <property type="entry name" value="AcnX_swivel"/>
    <property type="match status" value="1"/>
</dbReference>
<gene>
    <name evidence="5" type="ORF">ACFOD9_07080</name>
</gene>
<dbReference type="CDD" id="cd01355">
    <property type="entry name" value="AcnX"/>
    <property type="match status" value="1"/>
</dbReference>
<keyword evidence="2" id="KW-0456">Lyase</keyword>
<dbReference type="EMBL" id="JBHRTQ010000007">
    <property type="protein sequence ID" value="MFC3174006.1"/>
    <property type="molecule type" value="Genomic_DNA"/>
</dbReference>
<dbReference type="InterPro" id="IPR012047">
    <property type="entry name" value="AcnX"/>
</dbReference>
<protein>
    <submittedName>
        <fullName evidence="5">Aconitase X</fullName>
    </submittedName>
</protein>
<dbReference type="Pfam" id="PF04412">
    <property type="entry name" value="AcnX"/>
    <property type="match status" value="1"/>
</dbReference>
<dbReference type="Gene3D" id="3.50.30.10">
    <property type="entry name" value="Phosphohistidine domain"/>
    <property type="match status" value="1"/>
</dbReference>
<keyword evidence="6" id="KW-1185">Reference proteome</keyword>
<evidence type="ECO:0000256" key="1">
    <source>
        <dbReference type="ARBA" id="ARBA00023004"/>
    </source>
</evidence>
<evidence type="ECO:0000259" key="4">
    <source>
        <dbReference type="Pfam" id="PF04412"/>
    </source>
</evidence>
<dbReference type="SUPFAM" id="SSF52016">
    <property type="entry name" value="LeuD/IlvD-like"/>
    <property type="match status" value="1"/>
</dbReference>
<feature type="domain" description="Phosphomevalonate dehydratase small subunit-like" evidence="3">
    <location>
        <begin position="32"/>
        <end position="116"/>
    </location>
</feature>
<evidence type="ECO:0000313" key="6">
    <source>
        <dbReference type="Proteomes" id="UP001595604"/>
    </source>
</evidence>
<dbReference type="InterPro" id="IPR007506">
    <property type="entry name" value="PMDh-L-like_dom"/>
</dbReference>
<dbReference type="Pfam" id="PF01989">
    <property type="entry name" value="AcnX_swivel_put"/>
    <property type="match status" value="1"/>
</dbReference>
<dbReference type="Proteomes" id="UP001595604">
    <property type="component" value="Unassembled WGS sequence"/>
</dbReference>
<name>A0ABV7IT53_9SPHN</name>
<sequence>MPVADDPRRLADGIALIAGQARAAALYSSVPLSFWGGVDPRTGEIIDRHHPLQGQSLKGRILAIPRGRGSCTGSSVLLELILNGAGPAGIVIAEADEIIALGVLVAALMFDRSIPVFCVGQEAFAALAEADVLAMDGTRLTVIGAHDEASWLLPNDSTRQRPMDLTDRDRAMLAGDHGRARQFAMQLMVGMARLFGASEFIDVSQAHIDGCIYTGPASLRFAEQLLAWGGRVAVPTSLNAISVDRRRWRELGVAPAFGEQADRLGQVYLELGARPTFTCAPYLLDSAPEFGDQIVWGESNAVAFANSVLGARTLKYPDYLDICAALVGRGPLVGPHTSAGRRGRIRIDVTLPQGADDSLFPLLGHHLGALCGATIPVICGLAESRPTTDDLKAFAAAFATTGAAPMFHIVGVTPEAPTLADALGGLEPERHLAVGPADLLEVWREFNGHGGGQAVEVISLGNPHLSLAECEAIAGLCEGRRRAEGTRLMLTMGRKVHEDALAAGWIEAIERFGGTIITDTCWCMIETPVIPESARTLMTNSGKYAHYGPGLTRRAVRFGSLAACLDAAVTGQFSPQPPDWLIA</sequence>
<comment type="caution">
    <text evidence="5">The sequence shown here is derived from an EMBL/GenBank/DDBJ whole genome shotgun (WGS) entry which is preliminary data.</text>
</comment>